<accession>A0AAU9D8S3</accession>
<dbReference type="Gene3D" id="3.40.30.10">
    <property type="entry name" value="Glutaredoxin"/>
    <property type="match status" value="1"/>
</dbReference>
<gene>
    <name evidence="1" type="primary">ytxJ</name>
    <name evidence="1" type="ORF">FUAX_34010</name>
</gene>
<evidence type="ECO:0000313" key="2">
    <source>
        <dbReference type="Proteomes" id="UP001348817"/>
    </source>
</evidence>
<reference evidence="1 2" key="1">
    <citation type="submission" date="2021-12" db="EMBL/GenBank/DDBJ databases">
        <title>Genome sequencing of bacteria with rrn-lacking chromosome and rrn-plasmid.</title>
        <authorList>
            <person name="Anda M."/>
            <person name="Iwasaki W."/>
        </authorList>
    </citation>
    <scope>NUCLEOTIDE SEQUENCE [LARGE SCALE GENOMIC DNA]</scope>
    <source>
        <strain evidence="1 2">DSM 100852</strain>
    </source>
</reference>
<keyword evidence="2" id="KW-1185">Reference proteome</keyword>
<dbReference type="RefSeq" id="WP_338392494.1">
    <property type="nucleotide sequence ID" value="NZ_AP025314.1"/>
</dbReference>
<organism evidence="1 2">
    <name type="scientific">Fulvitalea axinellae</name>
    <dbReference type="NCBI Taxonomy" id="1182444"/>
    <lineage>
        <taxon>Bacteria</taxon>
        <taxon>Pseudomonadati</taxon>
        <taxon>Bacteroidota</taxon>
        <taxon>Cytophagia</taxon>
        <taxon>Cytophagales</taxon>
        <taxon>Persicobacteraceae</taxon>
        <taxon>Fulvitalea</taxon>
    </lineage>
</organism>
<dbReference type="InterPro" id="IPR022551">
    <property type="entry name" value="BrxC"/>
</dbReference>
<dbReference type="Proteomes" id="UP001348817">
    <property type="component" value="Chromosome"/>
</dbReference>
<sequence>MEWIPLTSFEQLDKIDSDSHNAPIVIFKHSTRCSISAMAKSRMDSGSLAQDFPESQAYYLDLLNHRDISNEIEARYRISHESPQLLIIKDGKCVTHTSHGGVKYGFVKDALSKI</sequence>
<dbReference type="AlphaFoldDB" id="A0AAU9D8S3"/>
<proteinExistence type="predicted"/>
<protein>
    <submittedName>
        <fullName evidence="1">Thioredoxin family protein</fullName>
    </submittedName>
</protein>
<dbReference type="NCBIfam" id="TIGR04019">
    <property type="entry name" value="B_thiol_YtxJ"/>
    <property type="match status" value="1"/>
</dbReference>
<dbReference type="Pfam" id="PF11009">
    <property type="entry name" value="BrxC"/>
    <property type="match status" value="1"/>
</dbReference>
<dbReference type="KEGG" id="fax:FUAX_34010"/>
<name>A0AAU9D8S3_9BACT</name>
<dbReference type="EMBL" id="AP025314">
    <property type="protein sequence ID" value="BDD10969.1"/>
    <property type="molecule type" value="Genomic_DNA"/>
</dbReference>
<evidence type="ECO:0000313" key="1">
    <source>
        <dbReference type="EMBL" id="BDD10969.1"/>
    </source>
</evidence>